<dbReference type="GO" id="GO:0016787">
    <property type="term" value="F:hydrolase activity"/>
    <property type="evidence" value="ECO:0007669"/>
    <property type="project" value="UniProtKB-KW"/>
</dbReference>
<proteinExistence type="predicted"/>
<organism evidence="2">
    <name type="scientific">Bellilinea caldifistulae</name>
    <dbReference type="NCBI Taxonomy" id="360411"/>
    <lineage>
        <taxon>Bacteria</taxon>
        <taxon>Bacillati</taxon>
        <taxon>Chloroflexota</taxon>
        <taxon>Anaerolineae</taxon>
        <taxon>Anaerolineales</taxon>
        <taxon>Anaerolineaceae</taxon>
        <taxon>Bellilinea</taxon>
    </lineage>
</organism>
<gene>
    <name evidence="2" type="ORF">ENT17_04805</name>
</gene>
<keyword evidence="2" id="KW-0378">Hydrolase</keyword>
<dbReference type="AlphaFoldDB" id="A0A7C4KZ89"/>
<dbReference type="InterPro" id="IPR036514">
    <property type="entry name" value="SGNH_hydro_sf"/>
</dbReference>
<dbReference type="Gene3D" id="3.40.50.1110">
    <property type="entry name" value="SGNH hydrolase"/>
    <property type="match status" value="1"/>
</dbReference>
<dbReference type="EMBL" id="DSXR01000051">
    <property type="protein sequence ID" value="HGS86920.1"/>
    <property type="molecule type" value="Genomic_DNA"/>
</dbReference>
<protein>
    <submittedName>
        <fullName evidence="2">SGNH/GDSL hydrolase family protein</fullName>
    </submittedName>
</protein>
<name>A0A7C4KZ89_9CHLR</name>
<dbReference type="CDD" id="cd01832">
    <property type="entry name" value="SGNH_hydrolase_like_1"/>
    <property type="match status" value="1"/>
</dbReference>
<dbReference type="SUPFAM" id="SSF52266">
    <property type="entry name" value="SGNH hydrolase"/>
    <property type="match status" value="1"/>
</dbReference>
<comment type="caution">
    <text evidence="2">The sequence shown here is derived from an EMBL/GenBank/DDBJ whole genome shotgun (WGS) entry which is preliminary data.</text>
</comment>
<evidence type="ECO:0000313" key="2">
    <source>
        <dbReference type="EMBL" id="HGS86920.1"/>
    </source>
</evidence>
<accession>A0A7C4KZ89</accession>
<feature type="domain" description="SGNH hydrolase-type esterase" evidence="1">
    <location>
        <begin position="44"/>
        <end position="225"/>
    </location>
</feature>
<dbReference type="Pfam" id="PF13472">
    <property type="entry name" value="Lipase_GDSL_2"/>
    <property type="match status" value="1"/>
</dbReference>
<reference evidence="2" key="1">
    <citation type="journal article" date="2020" name="mSystems">
        <title>Genome- and Community-Level Interaction Insights into Carbon Utilization and Element Cycling Functions of Hydrothermarchaeota in Hydrothermal Sediment.</title>
        <authorList>
            <person name="Zhou Z."/>
            <person name="Liu Y."/>
            <person name="Xu W."/>
            <person name="Pan J."/>
            <person name="Luo Z.H."/>
            <person name="Li M."/>
        </authorList>
    </citation>
    <scope>NUCLEOTIDE SEQUENCE [LARGE SCALE GENOMIC DNA]</scope>
    <source>
        <strain evidence="2">SpSt-556</strain>
    </source>
</reference>
<dbReference type="InterPro" id="IPR013830">
    <property type="entry name" value="SGNH_hydro"/>
</dbReference>
<evidence type="ECO:0000259" key="1">
    <source>
        <dbReference type="Pfam" id="PF13472"/>
    </source>
</evidence>
<dbReference type="PROSITE" id="PS51257">
    <property type="entry name" value="PROKAR_LIPOPROTEIN"/>
    <property type="match status" value="1"/>
</dbReference>
<sequence length="241" mass="26768">MNFNRYWTGLCVFFVFLIAACVPKLDVSIQAPGSTEPSALRYLALGDSYTIGEGVKNEDSFPNQLVKALEEEGFSFNQPQVIAQTGWTTDELIRAIEKDQPQGTYDLVTLLIGVNNQFRGYSMEIYRSEFRELLNRSIQHADNHAGCVVVLSIPDWGVTPFARTMGVEQGQVSSQIDQFNEINREEAELAGVRYVDVTGISRTAADDSSLIAGDGLHPSSAMYRAWVEQILPEAKACFNQN</sequence>